<reference evidence="2 3" key="1">
    <citation type="journal article" date="2016" name="Nat. Commun.">
        <title>Ectomycorrhizal ecology is imprinted in the genome of the dominant symbiotic fungus Cenococcum geophilum.</title>
        <authorList>
            <consortium name="DOE Joint Genome Institute"/>
            <person name="Peter M."/>
            <person name="Kohler A."/>
            <person name="Ohm R.A."/>
            <person name="Kuo A."/>
            <person name="Krutzmann J."/>
            <person name="Morin E."/>
            <person name="Arend M."/>
            <person name="Barry K.W."/>
            <person name="Binder M."/>
            <person name="Choi C."/>
            <person name="Clum A."/>
            <person name="Copeland A."/>
            <person name="Grisel N."/>
            <person name="Haridas S."/>
            <person name="Kipfer T."/>
            <person name="LaButti K."/>
            <person name="Lindquist E."/>
            <person name="Lipzen A."/>
            <person name="Maire R."/>
            <person name="Meier B."/>
            <person name="Mihaltcheva S."/>
            <person name="Molinier V."/>
            <person name="Murat C."/>
            <person name="Poggeler S."/>
            <person name="Quandt C.A."/>
            <person name="Sperisen C."/>
            <person name="Tritt A."/>
            <person name="Tisserant E."/>
            <person name="Crous P.W."/>
            <person name="Henrissat B."/>
            <person name="Nehls U."/>
            <person name="Egli S."/>
            <person name="Spatafora J.W."/>
            <person name="Grigoriev I.V."/>
            <person name="Martin F.M."/>
        </authorList>
    </citation>
    <scope>NUCLEOTIDE SEQUENCE [LARGE SCALE GENOMIC DNA]</scope>
    <source>
        <strain evidence="2 3">CBS 459.81</strain>
    </source>
</reference>
<evidence type="ECO:0000313" key="2">
    <source>
        <dbReference type="EMBL" id="OCK73422.1"/>
    </source>
</evidence>
<gene>
    <name evidence="2" type="ORF">K432DRAFT_430601</name>
</gene>
<evidence type="ECO:0000313" key="3">
    <source>
        <dbReference type="Proteomes" id="UP000250266"/>
    </source>
</evidence>
<dbReference type="EMBL" id="KV745784">
    <property type="protein sequence ID" value="OCK73422.1"/>
    <property type="molecule type" value="Genomic_DNA"/>
</dbReference>
<feature type="region of interest" description="Disordered" evidence="1">
    <location>
        <begin position="1"/>
        <end position="33"/>
    </location>
</feature>
<keyword evidence="3" id="KW-1185">Reference proteome</keyword>
<evidence type="ECO:0000256" key="1">
    <source>
        <dbReference type="SAM" id="MobiDB-lite"/>
    </source>
</evidence>
<protein>
    <submittedName>
        <fullName evidence="2">Uncharacterized protein</fullName>
    </submittedName>
</protein>
<name>A0A8E2DXB6_9PEZI</name>
<dbReference type="AlphaFoldDB" id="A0A8E2DXB6"/>
<dbReference type="Proteomes" id="UP000250266">
    <property type="component" value="Unassembled WGS sequence"/>
</dbReference>
<accession>A0A8E2DXB6</accession>
<proteinExistence type="predicted"/>
<sequence length="94" mass="10204">MSPSAAADRESLQSLAASALPPPSIPSASPSPRMYCGGSPIRATMSWGYVRHHSNKRHAQHHLAPCLHACMVALLRRFGNVLRPAVFSIRGYQL</sequence>
<organism evidence="2 3">
    <name type="scientific">Lepidopterella palustris CBS 459.81</name>
    <dbReference type="NCBI Taxonomy" id="1314670"/>
    <lineage>
        <taxon>Eukaryota</taxon>
        <taxon>Fungi</taxon>
        <taxon>Dikarya</taxon>
        <taxon>Ascomycota</taxon>
        <taxon>Pezizomycotina</taxon>
        <taxon>Dothideomycetes</taxon>
        <taxon>Pleosporomycetidae</taxon>
        <taxon>Mytilinidiales</taxon>
        <taxon>Argynnaceae</taxon>
        <taxon>Lepidopterella</taxon>
    </lineage>
</organism>